<keyword evidence="10" id="KW-1185">Reference proteome</keyword>
<reference evidence="9 10" key="1">
    <citation type="journal article" date="2019" name="Int. J. Syst. Evol. Microbiol.">
        <title>The Global Catalogue of Microorganisms (GCM) 10K type strain sequencing project: providing services to taxonomists for standard genome sequencing and annotation.</title>
        <authorList>
            <consortium name="The Broad Institute Genomics Platform"/>
            <consortium name="The Broad Institute Genome Sequencing Center for Infectious Disease"/>
            <person name="Wu L."/>
            <person name="Ma J."/>
        </authorList>
    </citation>
    <scope>NUCLEOTIDE SEQUENCE [LARGE SCALE GENOMIC DNA]</scope>
    <source>
        <strain evidence="9 10">JCM 16022</strain>
    </source>
</reference>
<dbReference type="PANTHER" id="PTHR30353:SF15">
    <property type="entry name" value="INNER MEMBRANE PROTEIN YABI"/>
    <property type="match status" value="1"/>
</dbReference>
<keyword evidence="4 7" id="KW-0812">Transmembrane</keyword>
<dbReference type="Proteomes" id="UP001501771">
    <property type="component" value="Unassembled WGS sequence"/>
</dbReference>
<evidence type="ECO:0000256" key="3">
    <source>
        <dbReference type="ARBA" id="ARBA00022475"/>
    </source>
</evidence>
<evidence type="ECO:0000256" key="5">
    <source>
        <dbReference type="ARBA" id="ARBA00022989"/>
    </source>
</evidence>
<dbReference type="InterPro" id="IPR032818">
    <property type="entry name" value="DedA-like"/>
</dbReference>
<feature type="transmembrane region" description="Helical" evidence="7">
    <location>
        <begin position="19"/>
        <end position="40"/>
    </location>
</feature>
<evidence type="ECO:0000256" key="1">
    <source>
        <dbReference type="ARBA" id="ARBA00004651"/>
    </source>
</evidence>
<evidence type="ECO:0000256" key="7">
    <source>
        <dbReference type="RuleBase" id="RU367016"/>
    </source>
</evidence>
<gene>
    <name evidence="9" type="ORF">GCM10009844_13980</name>
</gene>
<accession>A0ABN2ZI77</accession>
<organism evidence="9 10">
    <name type="scientific">Nocardioides koreensis</name>
    <dbReference type="NCBI Taxonomy" id="433651"/>
    <lineage>
        <taxon>Bacteria</taxon>
        <taxon>Bacillati</taxon>
        <taxon>Actinomycetota</taxon>
        <taxon>Actinomycetes</taxon>
        <taxon>Propionibacteriales</taxon>
        <taxon>Nocardioidaceae</taxon>
        <taxon>Nocardioides</taxon>
    </lineage>
</organism>
<evidence type="ECO:0000256" key="4">
    <source>
        <dbReference type="ARBA" id="ARBA00022692"/>
    </source>
</evidence>
<evidence type="ECO:0000259" key="8">
    <source>
        <dbReference type="Pfam" id="PF09335"/>
    </source>
</evidence>
<keyword evidence="5 7" id="KW-1133">Transmembrane helix</keyword>
<protein>
    <recommendedName>
        <fullName evidence="8">VTT domain-containing protein</fullName>
    </recommendedName>
</protein>
<dbReference type="PANTHER" id="PTHR30353">
    <property type="entry name" value="INNER MEMBRANE PROTEIN DEDA-RELATED"/>
    <property type="match status" value="1"/>
</dbReference>
<keyword evidence="6 7" id="KW-0472">Membrane</keyword>
<feature type="transmembrane region" description="Helical" evidence="7">
    <location>
        <begin position="177"/>
        <end position="196"/>
    </location>
</feature>
<name>A0ABN2ZI77_9ACTN</name>
<dbReference type="Pfam" id="PF09335">
    <property type="entry name" value="VTT_dom"/>
    <property type="match status" value="1"/>
</dbReference>
<dbReference type="EMBL" id="BAAAQR010000003">
    <property type="protein sequence ID" value="GAA2142621.1"/>
    <property type="molecule type" value="Genomic_DNA"/>
</dbReference>
<comment type="subcellular location">
    <subcellularLocation>
        <location evidence="1 7">Cell membrane</location>
        <topology evidence="1 7">Multi-pass membrane protein</topology>
    </subcellularLocation>
</comment>
<comment type="caution">
    <text evidence="9">The sequence shown here is derived from an EMBL/GenBank/DDBJ whole genome shotgun (WGS) entry which is preliminary data.</text>
</comment>
<feature type="transmembrane region" description="Helical" evidence="7">
    <location>
        <begin position="145"/>
        <end position="165"/>
    </location>
</feature>
<evidence type="ECO:0000256" key="6">
    <source>
        <dbReference type="ARBA" id="ARBA00023136"/>
    </source>
</evidence>
<evidence type="ECO:0000256" key="2">
    <source>
        <dbReference type="ARBA" id="ARBA00010792"/>
    </source>
</evidence>
<evidence type="ECO:0000313" key="9">
    <source>
        <dbReference type="EMBL" id="GAA2142621.1"/>
    </source>
</evidence>
<proteinExistence type="inferred from homology"/>
<dbReference type="RefSeq" id="WP_344149474.1">
    <property type="nucleotide sequence ID" value="NZ_BAAAQR010000003.1"/>
</dbReference>
<dbReference type="InterPro" id="IPR032816">
    <property type="entry name" value="VTT_dom"/>
</dbReference>
<keyword evidence="3 7" id="KW-1003">Cell membrane</keyword>
<sequence length="221" mass="22965">MGNLVGHVTDLLTSVPAPLALAMIGALVFAEAALFVGFVLPGETAVLLGGALASAGHLSLTELLVVVIVAAIVGDSVGYEVGRLFGPRLLESRLLRRHRARLEVARMRLQDKGGVTVVAGRFTALLRAVTPGLCGMSGMPYRRFLLFNALGGIAWGTAVCVLGYVAGKSYQRVESSLGAFGAVLLLLFAVAGVVLWHRNRAARTAAALSDDASGPQATDES</sequence>
<feature type="transmembrane region" description="Helical" evidence="7">
    <location>
        <begin position="46"/>
        <end position="73"/>
    </location>
</feature>
<feature type="domain" description="VTT" evidence="8">
    <location>
        <begin position="40"/>
        <end position="164"/>
    </location>
</feature>
<evidence type="ECO:0000313" key="10">
    <source>
        <dbReference type="Proteomes" id="UP001501771"/>
    </source>
</evidence>
<comment type="similarity">
    <text evidence="2 7">Belongs to the DedA family.</text>
</comment>